<evidence type="ECO:0000256" key="1">
    <source>
        <dbReference type="SAM" id="MobiDB-lite"/>
    </source>
</evidence>
<dbReference type="AlphaFoldDB" id="A0A0M8ZTY5"/>
<organism evidence="3 4">
    <name type="scientific">Melipona quadrifasciata</name>
    <dbReference type="NCBI Taxonomy" id="166423"/>
    <lineage>
        <taxon>Eukaryota</taxon>
        <taxon>Metazoa</taxon>
        <taxon>Ecdysozoa</taxon>
        <taxon>Arthropoda</taxon>
        <taxon>Hexapoda</taxon>
        <taxon>Insecta</taxon>
        <taxon>Pterygota</taxon>
        <taxon>Neoptera</taxon>
        <taxon>Endopterygota</taxon>
        <taxon>Hymenoptera</taxon>
        <taxon>Apocrita</taxon>
        <taxon>Aculeata</taxon>
        <taxon>Apoidea</taxon>
        <taxon>Anthophila</taxon>
        <taxon>Apidae</taxon>
        <taxon>Melipona</taxon>
    </lineage>
</organism>
<keyword evidence="2" id="KW-0472">Membrane</keyword>
<reference evidence="3 4" key="1">
    <citation type="submission" date="2015-07" db="EMBL/GenBank/DDBJ databases">
        <title>The genome of Melipona quadrifasciata.</title>
        <authorList>
            <person name="Pan H."/>
            <person name="Kapheim K."/>
        </authorList>
    </citation>
    <scope>NUCLEOTIDE SEQUENCE [LARGE SCALE GENOMIC DNA]</scope>
    <source>
        <strain evidence="3">0111107301</strain>
        <tissue evidence="3">Whole body</tissue>
    </source>
</reference>
<feature type="compositionally biased region" description="Basic and acidic residues" evidence="1">
    <location>
        <begin position="370"/>
        <end position="381"/>
    </location>
</feature>
<name>A0A0M8ZTY5_9HYME</name>
<protein>
    <submittedName>
        <fullName evidence="3">Uncharacterized protein</fullName>
    </submittedName>
</protein>
<keyword evidence="4" id="KW-1185">Reference proteome</keyword>
<dbReference type="Proteomes" id="UP000053105">
    <property type="component" value="Unassembled WGS sequence"/>
</dbReference>
<gene>
    <name evidence="3" type="ORF">WN51_05117</name>
</gene>
<feature type="region of interest" description="Disordered" evidence="1">
    <location>
        <begin position="343"/>
        <end position="387"/>
    </location>
</feature>
<evidence type="ECO:0000256" key="2">
    <source>
        <dbReference type="SAM" id="Phobius"/>
    </source>
</evidence>
<feature type="transmembrane region" description="Helical" evidence="2">
    <location>
        <begin position="235"/>
        <end position="254"/>
    </location>
</feature>
<keyword evidence="2" id="KW-1133">Transmembrane helix</keyword>
<dbReference type="EMBL" id="KQ435885">
    <property type="protein sequence ID" value="KOX69563.1"/>
    <property type="molecule type" value="Genomic_DNA"/>
</dbReference>
<proteinExistence type="predicted"/>
<keyword evidence="2" id="KW-0812">Transmembrane</keyword>
<evidence type="ECO:0000313" key="3">
    <source>
        <dbReference type="EMBL" id="KOX69563.1"/>
    </source>
</evidence>
<sequence length="484" mass="56256">MKLNITKNIQLVGNLPFGVKSQNLKFELPFEMKSQNLKFELPFGVKSQNLKFELPFGVKSQNLKFEIQLRFLAKGQTSGLEISIKRSLVKPWCFKLRELWKEKKKPPVRKPPISTPLADDQERPKLNTDRTQVKEKTEKFISNDGRTRQFLKEINLEMKHEVNNEASTHLPLERSPENFPGLKRFELNVIDLKDYNTLKNTRFSVSVSRTEDDTSSTESANILTDSKCYQRHKTFCTFLLPFCVIKVTFLIYYFSDKDLVFSPSMYKYSRTLKSNSKNITTFVLKTGNIKFTEEQENVFTCFATSTNKNGVTWTKTLPEAERQILHLSLVDANFRIANHLPLEITPNSKNPPRSETDQSPKMSKFVTRIGNDRSLQEDRGQPARRAHPTWRCKGERLSVRLLQKNTIVSETSQPARNVQDHARSTRGDRLLYFYSKLNEKRGNGIYGGTVYTREELQQGWVEKKGRWLLPSQMWPQLNINSWNL</sequence>
<feature type="region of interest" description="Disordered" evidence="1">
    <location>
        <begin position="105"/>
        <end position="124"/>
    </location>
</feature>
<evidence type="ECO:0000313" key="4">
    <source>
        <dbReference type="Proteomes" id="UP000053105"/>
    </source>
</evidence>
<accession>A0A0M8ZTY5</accession>